<accession>A0ABW1QV54</accession>
<evidence type="ECO:0000313" key="5">
    <source>
        <dbReference type="EMBL" id="MFC6152817.1"/>
    </source>
</evidence>
<dbReference type="PANTHER" id="PTHR43776:SF5">
    <property type="entry name" value="ATPASE COMPONENT OF ABC-TYPE TRANSPORT SYSTEM"/>
    <property type="match status" value="1"/>
</dbReference>
<dbReference type="Proteomes" id="UP001596098">
    <property type="component" value="Unassembled WGS sequence"/>
</dbReference>
<dbReference type="InterPro" id="IPR017871">
    <property type="entry name" value="ABC_transporter-like_CS"/>
</dbReference>
<feature type="domain" description="ABC transporter" evidence="4">
    <location>
        <begin position="2"/>
        <end position="213"/>
    </location>
</feature>
<dbReference type="GO" id="GO:0005524">
    <property type="term" value="F:ATP binding"/>
    <property type="evidence" value="ECO:0007669"/>
    <property type="project" value="UniProtKB-KW"/>
</dbReference>
<dbReference type="SUPFAM" id="SSF52540">
    <property type="entry name" value="P-loop containing nucleoside triphosphate hydrolases"/>
    <property type="match status" value="1"/>
</dbReference>
<evidence type="ECO:0000256" key="2">
    <source>
        <dbReference type="ARBA" id="ARBA00022741"/>
    </source>
</evidence>
<dbReference type="Gene3D" id="3.40.50.300">
    <property type="entry name" value="P-loop containing nucleotide triphosphate hydrolases"/>
    <property type="match status" value="1"/>
</dbReference>
<comment type="caution">
    <text evidence="5">The sequence shown here is derived from an EMBL/GenBank/DDBJ whole genome shotgun (WGS) entry which is preliminary data.</text>
</comment>
<dbReference type="Pfam" id="PF00005">
    <property type="entry name" value="ABC_tran"/>
    <property type="match status" value="1"/>
</dbReference>
<reference evidence="6" key="1">
    <citation type="journal article" date="2019" name="Int. J. Syst. Evol. Microbiol.">
        <title>The Global Catalogue of Microorganisms (GCM) 10K type strain sequencing project: providing services to taxonomists for standard genome sequencing and annotation.</title>
        <authorList>
            <consortium name="The Broad Institute Genomics Platform"/>
            <consortium name="The Broad Institute Genome Sequencing Center for Infectious Disease"/>
            <person name="Wu L."/>
            <person name="Ma J."/>
        </authorList>
    </citation>
    <scope>NUCLEOTIDE SEQUENCE [LARGE SCALE GENOMIC DNA]</scope>
    <source>
        <strain evidence="6">DFY28</strain>
    </source>
</reference>
<keyword evidence="3 5" id="KW-0067">ATP-binding</keyword>
<dbReference type="PROSITE" id="PS00211">
    <property type="entry name" value="ABC_TRANSPORTER_1"/>
    <property type="match status" value="1"/>
</dbReference>
<gene>
    <name evidence="5" type="ORF">ACFPWU_03940</name>
</gene>
<dbReference type="InterPro" id="IPR027417">
    <property type="entry name" value="P-loop_NTPase"/>
</dbReference>
<proteinExistence type="predicted"/>
<dbReference type="EMBL" id="JBHSQI010000002">
    <property type="protein sequence ID" value="MFC6152817.1"/>
    <property type="molecule type" value="Genomic_DNA"/>
</dbReference>
<dbReference type="PANTHER" id="PTHR43776">
    <property type="entry name" value="TRANSPORT ATP-BINDING PROTEIN"/>
    <property type="match status" value="1"/>
</dbReference>
<keyword evidence="6" id="KW-1185">Reference proteome</keyword>
<name>A0ABW1QV54_9ACTN</name>
<dbReference type="RefSeq" id="WP_128219545.1">
    <property type="nucleotide sequence ID" value="NZ_CP034929.1"/>
</dbReference>
<dbReference type="InterPro" id="IPR050319">
    <property type="entry name" value="ABC_transp_ATP-bind"/>
</dbReference>
<organism evidence="5 6">
    <name type="scientific">Nocardioides yefusunii</name>
    <dbReference type="NCBI Taxonomy" id="2500546"/>
    <lineage>
        <taxon>Bacteria</taxon>
        <taxon>Bacillati</taxon>
        <taxon>Actinomycetota</taxon>
        <taxon>Actinomycetes</taxon>
        <taxon>Propionibacteriales</taxon>
        <taxon>Nocardioidaceae</taxon>
        <taxon>Nocardioides</taxon>
    </lineage>
</organism>
<evidence type="ECO:0000256" key="1">
    <source>
        <dbReference type="ARBA" id="ARBA00022448"/>
    </source>
</evidence>
<evidence type="ECO:0000256" key="3">
    <source>
        <dbReference type="ARBA" id="ARBA00022840"/>
    </source>
</evidence>
<sequence length="214" mass="23670">MLTGTDLSFRWSRRGPWILHEHAIEVAPGEVVGLRGPSGSGKSTLAAVLAGLQRPASGTVLVDDEPLASFTGASPVQVVLQHPDRAMNPRWTIREVLAEALPLRRREALVRVDEIVAEDWARHGLVNPDWLGRHPHEISGGELQRVNLLRALCAEPRYLLADEISASLDAITQTVLWHRIEHEVKSRRIGVLAVSHDSALLEQVADRIVDFRTP</sequence>
<dbReference type="SMART" id="SM00382">
    <property type="entry name" value="AAA"/>
    <property type="match status" value="1"/>
</dbReference>
<dbReference type="InterPro" id="IPR003439">
    <property type="entry name" value="ABC_transporter-like_ATP-bd"/>
</dbReference>
<keyword evidence="1" id="KW-0813">Transport</keyword>
<dbReference type="InterPro" id="IPR003593">
    <property type="entry name" value="AAA+_ATPase"/>
</dbReference>
<protein>
    <submittedName>
        <fullName evidence="5">ABC transporter ATP-binding protein</fullName>
    </submittedName>
</protein>
<evidence type="ECO:0000259" key="4">
    <source>
        <dbReference type="PROSITE" id="PS50893"/>
    </source>
</evidence>
<dbReference type="PROSITE" id="PS50893">
    <property type="entry name" value="ABC_TRANSPORTER_2"/>
    <property type="match status" value="1"/>
</dbReference>
<evidence type="ECO:0000313" key="6">
    <source>
        <dbReference type="Proteomes" id="UP001596098"/>
    </source>
</evidence>
<keyword evidence="2" id="KW-0547">Nucleotide-binding</keyword>